<dbReference type="GO" id="GO:0015095">
    <property type="term" value="F:magnesium ion transmembrane transporter activity"/>
    <property type="evidence" value="ECO:0007669"/>
    <property type="project" value="TreeGrafter"/>
</dbReference>
<dbReference type="SUPFAM" id="SSF144083">
    <property type="entry name" value="Magnesium transport protein CorA, transmembrane region"/>
    <property type="match status" value="1"/>
</dbReference>
<evidence type="ECO:0000256" key="7">
    <source>
        <dbReference type="SAM" id="Phobius"/>
    </source>
</evidence>
<keyword evidence="3 7" id="KW-1133">Transmembrane helix</keyword>
<evidence type="ECO:0000313" key="9">
    <source>
        <dbReference type="Proteomes" id="UP001239445"/>
    </source>
</evidence>
<organism evidence="8 9">
    <name type="scientific">Echria macrotheca</name>
    <dbReference type="NCBI Taxonomy" id="438768"/>
    <lineage>
        <taxon>Eukaryota</taxon>
        <taxon>Fungi</taxon>
        <taxon>Dikarya</taxon>
        <taxon>Ascomycota</taxon>
        <taxon>Pezizomycotina</taxon>
        <taxon>Sordariomycetes</taxon>
        <taxon>Sordariomycetidae</taxon>
        <taxon>Sordariales</taxon>
        <taxon>Schizotheciaceae</taxon>
        <taxon>Echria</taxon>
    </lineage>
</organism>
<dbReference type="Gene3D" id="1.20.58.340">
    <property type="entry name" value="Magnesium transport protein CorA, transmembrane region"/>
    <property type="match status" value="1"/>
</dbReference>
<keyword evidence="2 7" id="KW-0812">Transmembrane</keyword>
<proteinExistence type="predicted"/>
<dbReference type="InterPro" id="IPR045863">
    <property type="entry name" value="CorA_TM1_TM2"/>
</dbReference>
<feature type="transmembrane region" description="Helical" evidence="7">
    <location>
        <begin position="598"/>
        <end position="620"/>
    </location>
</feature>
<evidence type="ECO:0000256" key="6">
    <source>
        <dbReference type="SAM" id="MobiDB-lite"/>
    </source>
</evidence>
<keyword evidence="9" id="KW-1185">Reference proteome</keyword>
<comment type="subcellular location">
    <subcellularLocation>
        <location evidence="1">Cell membrane</location>
        <topology evidence="1">Multi-pass membrane protein</topology>
    </subcellularLocation>
</comment>
<dbReference type="GO" id="GO:0000287">
    <property type="term" value="F:magnesium ion binding"/>
    <property type="evidence" value="ECO:0007669"/>
    <property type="project" value="TreeGrafter"/>
</dbReference>
<dbReference type="GO" id="GO:0015087">
    <property type="term" value="F:cobalt ion transmembrane transporter activity"/>
    <property type="evidence" value="ECO:0007669"/>
    <property type="project" value="TreeGrafter"/>
</dbReference>
<comment type="caution">
    <text evidence="8">The sequence shown here is derived from an EMBL/GenBank/DDBJ whole genome shotgun (WGS) entry which is preliminary data.</text>
</comment>
<sequence>MSGSGMDDLLRAVEHHHTQYLKHLRLFHEATAKNIPGNLPGTRIGTSPLPSPALRAVTFPAESSQAGVKRGRRFTNDGLPDSGSGQLTPSPLDSKPVRPASVYEAVNESVDDLDEFLPLTAVPRPPTEAARSNTGTVTETFQSYVSKPLRKETFTDGDLVNHLVALREKLPPAMIKLSERLPSEIAAESIPDLLNPVEEAYAHATYDVYEVDKNGRPGPPEQAAGNAVVEAEVDGDPESPAVAWSRLSEVNARGEAVGRMTILQEPSPLMLGAAHMTLQNHFDMDELLQHLVTTEANKGKTRAYMSRAYEPNPLRQRTFFFVFKYYTIVEEGLTPAPWQAFDARPPDKRSPDHIDIAECSSVLALSLDGDHPARTVKSKVRRRNREGKIYDTFAPWHLLNVQCFPDDEHSMRSEDFVGKPFYNGPYAFLSCLAIEYRDAVKRYTNLNQSISKLITPPNAFMFDAKLRDKLLFEDKDFTYSRRYFWAYNTLGVINDGIKSMRSAYLDTFTKEFWAGRHPTLWPHPLFSSLGETISPDVREYLSKLEGLRVELEAAVKDLQDVYDRNNKTRDEIRSLREQLFSGSSVKESRRAIEQGDNIKILTSVSMIFLPLTFVTSVFGITNFELSQNDWQFPVTMVSVCIPFFLLIVILQTQAAMQAVKRSLSKMRESAGAAWLRVVGSGSNASPGVVSGNIVGAGGGNGGVGSSVPGGVSEVGRRARFRKRRSQMRRPVGTGVNVSPRGGGTGGGGGGDVVMMRRTQSQVQVTVQHGQKKKPFWSRLRGRGVGFWGWDRTRKKEVLDLGRVKEDEIV</sequence>
<dbReference type="PANTHER" id="PTHR46494:SF1">
    <property type="entry name" value="CORA FAMILY METAL ION TRANSPORTER (EUROFUNG)"/>
    <property type="match status" value="1"/>
</dbReference>
<feature type="compositionally biased region" description="Basic residues" evidence="6">
    <location>
        <begin position="718"/>
        <end position="727"/>
    </location>
</feature>
<dbReference type="AlphaFoldDB" id="A0AAJ0BFY2"/>
<dbReference type="Pfam" id="PF01544">
    <property type="entry name" value="CorA"/>
    <property type="match status" value="1"/>
</dbReference>
<protein>
    <submittedName>
        <fullName evidence="8">Cora-like Mg2+ transporter protein-domain-containing protein</fullName>
    </submittedName>
</protein>
<keyword evidence="4 7" id="KW-0472">Membrane</keyword>
<evidence type="ECO:0000256" key="4">
    <source>
        <dbReference type="ARBA" id="ARBA00023136"/>
    </source>
</evidence>
<dbReference type="GO" id="GO:0050897">
    <property type="term" value="F:cobalt ion binding"/>
    <property type="evidence" value="ECO:0007669"/>
    <property type="project" value="TreeGrafter"/>
</dbReference>
<name>A0AAJ0BFY2_9PEZI</name>
<evidence type="ECO:0000256" key="5">
    <source>
        <dbReference type="SAM" id="Coils"/>
    </source>
</evidence>
<feature type="transmembrane region" description="Helical" evidence="7">
    <location>
        <begin position="632"/>
        <end position="656"/>
    </location>
</feature>
<dbReference type="PANTHER" id="PTHR46494">
    <property type="entry name" value="CORA FAMILY METAL ION TRANSPORTER (EUROFUNG)"/>
    <property type="match status" value="1"/>
</dbReference>
<dbReference type="InterPro" id="IPR002523">
    <property type="entry name" value="MgTranspt_CorA/ZnTranspt_ZntB"/>
</dbReference>
<feature type="compositionally biased region" description="Gly residues" evidence="6">
    <location>
        <begin position="740"/>
        <end position="749"/>
    </location>
</feature>
<evidence type="ECO:0000313" key="8">
    <source>
        <dbReference type="EMBL" id="KAK1757277.1"/>
    </source>
</evidence>
<evidence type="ECO:0000256" key="1">
    <source>
        <dbReference type="ARBA" id="ARBA00004651"/>
    </source>
</evidence>
<dbReference type="Proteomes" id="UP001239445">
    <property type="component" value="Unassembled WGS sequence"/>
</dbReference>
<reference evidence="8" key="1">
    <citation type="submission" date="2023-06" db="EMBL/GenBank/DDBJ databases">
        <title>Genome-scale phylogeny and comparative genomics of the fungal order Sordariales.</title>
        <authorList>
            <consortium name="Lawrence Berkeley National Laboratory"/>
            <person name="Hensen N."/>
            <person name="Bonometti L."/>
            <person name="Westerberg I."/>
            <person name="Brannstrom I.O."/>
            <person name="Guillou S."/>
            <person name="Cros-Aarteil S."/>
            <person name="Calhoun S."/>
            <person name="Haridas S."/>
            <person name="Kuo A."/>
            <person name="Mondo S."/>
            <person name="Pangilinan J."/>
            <person name="Riley R."/>
            <person name="Labutti K."/>
            <person name="Andreopoulos B."/>
            <person name="Lipzen A."/>
            <person name="Chen C."/>
            <person name="Yanf M."/>
            <person name="Daum C."/>
            <person name="Ng V."/>
            <person name="Clum A."/>
            <person name="Steindorff A."/>
            <person name="Ohm R."/>
            <person name="Martin F."/>
            <person name="Silar P."/>
            <person name="Natvig D."/>
            <person name="Lalanne C."/>
            <person name="Gautier V."/>
            <person name="Ament-Velasquez S.L."/>
            <person name="Kruys A."/>
            <person name="Hutchinson M.I."/>
            <person name="Powell A.J."/>
            <person name="Barry K."/>
            <person name="Miller A.N."/>
            <person name="Grigoriev I.V."/>
            <person name="Debuchy R."/>
            <person name="Gladieux P."/>
            <person name="Thoren M.H."/>
            <person name="Johannesson H."/>
        </authorList>
    </citation>
    <scope>NUCLEOTIDE SEQUENCE</scope>
    <source>
        <strain evidence="8">PSN4</strain>
    </source>
</reference>
<evidence type="ECO:0000256" key="2">
    <source>
        <dbReference type="ARBA" id="ARBA00022692"/>
    </source>
</evidence>
<feature type="region of interest" description="Disordered" evidence="6">
    <location>
        <begin position="60"/>
        <end position="96"/>
    </location>
</feature>
<dbReference type="EMBL" id="MU839831">
    <property type="protein sequence ID" value="KAK1757277.1"/>
    <property type="molecule type" value="Genomic_DNA"/>
</dbReference>
<gene>
    <name evidence="8" type="ORF">QBC47DRAFT_378817</name>
</gene>
<feature type="coiled-coil region" evidence="5">
    <location>
        <begin position="537"/>
        <end position="578"/>
    </location>
</feature>
<accession>A0AAJ0BFY2</accession>
<keyword evidence="5" id="KW-0175">Coiled coil</keyword>
<evidence type="ECO:0000256" key="3">
    <source>
        <dbReference type="ARBA" id="ARBA00022989"/>
    </source>
</evidence>
<dbReference type="GO" id="GO:0005886">
    <property type="term" value="C:plasma membrane"/>
    <property type="evidence" value="ECO:0007669"/>
    <property type="project" value="UniProtKB-SubCell"/>
</dbReference>
<feature type="region of interest" description="Disordered" evidence="6">
    <location>
        <begin position="718"/>
        <end position="749"/>
    </location>
</feature>